<proteinExistence type="inferred from homology"/>
<dbReference type="Proteomes" id="UP000784880">
    <property type="component" value="Unassembled WGS sequence"/>
</dbReference>
<evidence type="ECO:0000256" key="3">
    <source>
        <dbReference type="ARBA" id="ARBA00022475"/>
    </source>
</evidence>
<dbReference type="PANTHER" id="PTHR30193">
    <property type="entry name" value="ABC TRANSPORTER PERMEASE PROTEIN"/>
    <property type="match status" value="1"/>
</dbReference>
<keyword evidence="2 7" id="KW-0813">Transport</keyword>
<keyword evidence="10" id="KW-1185">Reference proteome</keyword>
<dbReference type="Pfam" id="PF00528">
    <property type="entry name" value="BPD_transp_1"/>
    <property type="match status" value="1"/>
</dbReference>
<feature type="transmembrane region" description="Helical" evidence="7">
    <location>
        <begin position="138"/>
        <end position="159"/>
    </location>
</feature>
<gene>
    <name evidence="9" type="ORF">KS419_07740</name>
</gene>
<evidence type="ECO:0000256" key="5">
    <source>
        <dbReference type="ARBA" id="ARBA00022989"/>
    </source>
</evidence>
<dbReference type="PROSITE" id="PS50928">
    <property type="entry name" value="ABC_TM1"/>
    <property type="match status" value="1"/>
</dbReference>
<evidence type="ECO:0000256" key="7">
    <source>
        <dbReference type="RuleBase" id="RU363032"/>
    </source>
</evidence>
<evidence type="ECO:0000313" key="10">
    <source>
        <dbReference type="Proteomes" id="UP000784880"/>
    </source>
</evidence>
<dbReference type="EMBL" id="JAHQCS010000079">
    <property type="protein sequence ID" value="MBU9711624.1"/>
    <property type="molecule type" value="Genomic_DNA"/>
</dbReference>
<organism evidence="9 10">
    <name type="scientific">Evansella tamaricis</name>
    <dbReference type="NCBI Taxonomy" id="2069301"/>
    <lineage>
        <taxon>Bacteria</taxon>
        <taxon>Bacillati</taxon>
        <taxon>Bacillota</taxon>
        <taxon>Bacilli</taxon>
        <taxon>Bacillales</taxon>
        <taxon>Bacillaceae</taxon>
        <taxon>Evansella</taxon>
    </lineage>
</organism>
<feature type="transmembrane region" description="Helical" evidence="7">
    <location>
        <begin position="41"/>
        <end position="67"/>
    </location>
</feature>
<comment type="caution">
    <text evidence="9">The sequence shown here is derived from an EMBL/GenBank/DDBJ whole genome shotgun (WGS) entry which is preliminary data.</text>
</comment>
<comment type="similarity">
    <text evidence="7">Belongs to the binding-protein-dependent transport system permease family.</text>
</comment>
<accession>A0ABS6JEK8</accession>
<reference evidence="9 10" key="1">
    <citation type="submission" date="2021-06" db="EMBL/GenBank/DDBJ databases">
        <title>Bacillus sp. RD4P76, an endophyte from a halophyte.</title>
        <authorList>
            <person name="Sun J.-Q."/>
        </authorList>
    </citation>
    <scope>NUCLEOTIDE SEQUENCE [LARGE SCALE GENOMIC DNA]</scope>
    <source>
        <strain evidence="9 10">CGMCC 1.15917</strain>
    </source>
</reference>
<evidence type="ECO:0000256" key="6">
    <source>
        <dbReference type="ARBA" id="ARBA00023136"/>
    </source>
</evidence>
<keyword evidence="4 7" id="KW-0812">Transmembrane</keyword>
<keyword evidence="5 7" id="KW-1133">Transmembrane helix</keyword>
<name>A0ABS6JEK8_9BACI</name>
<keyword evidence="3" id="KW-1003">Cell membrane</keyword>
<sequence>MSLPLPQGRSSMREELGKPMKLRPSGFLSGSVKKRTIKHNLIALSFLSPWLIGFIGFVIGPMIYSFYLSFTNYNMLQEPTWVGLDNYIRIFTNDPLFITSLKVTLLFVVISVPLKLLFALFVAMLMNMGHRGSGFYTLLYYIPSIIGGSVAIAVIWRQIFGREGALNHVLGNFGIEGYNWFSHPDYAIWVLILLIVWQFGSPMVIFLAGLRQIPTELYEAASVDGASRFKKFFSITIPLLTPVIFFNLVFQMINAFMTFTQAFLITQGGPVNKTLFYALYLYREAFTNYRMGYASALAWVLLVVIALATFLIFKSSKKWVYYESEGGKG</sequence>
<dbReference type="InterPro" id="IPR051393">
    <property type="entry name" value="ABC_transporter_permease"/>
</dbReference>
<feature type="transmembrane region" description="Helical" evidence="7">
    <location>
        <begin position="186"/>
        <end position="210"/>
    </location>
</feature>
<dbReference type="PANTHER" id="PTHR30193:SF1">
    <property type="entry name" value="ABC TRANSPORTER PERMEASE PROTEIN YESP-RELATED"/>
    <property type="match status" value="1"/>
</dbReference>
<evidence type="ECO:0000313" key="9">
    <source>
        <dbReference type="EMBL" id="MBU9711624.1"/>
    </source>
</evidence>
<dbReference type="InterPro" id="IPR000515">
    <property type="entry name" value="MetI-like"/>
</dbReference>
<evidence type="ECO:0000256" key="4">
    <source>
        <dbReference type="ARBA" id="ARBA00022692"/>
    </source>
</evidence>
<keyword evidence="6 7" id="KW-0472">Membrane</keyword>
<evidence type="ECO:0000259" key="8">
    <source>
        <dbReference type="PROSITE" id="PS50928"/>
    </source>
</evidence>
<feature type="transmembrane region" description="Helical" evidence="7">
    <location>
        <begin position="231"/>
        <end position="253"/>
    </location>
</feature>
<evidence type="ECO:0000256" key="1">
    <source>
        <dbReference type="ARBA" id="ARBA00004651"/>
    </source>
</evidence>
<dbReference type="CDD" id="cd06261">
    <property type="entry name" value="TM_PBP2"/>
    <property type="match status" value="1"/>
</dbReference>
<comment type="subcellular location">
    <subcellularLocation>
        <location evidence="1 7">Cell membrane</location>
        <topology evidence="1 7">Multi-pass membrane protein</topology>
    </subcellularLocation>
</comment>
<protein>
    <submittedName>
        <fullName evidence="9">Sugar ABC transporter permease</fullName>
    </submittedName>
</protein>
<feature type="domain" description="ABC transmembrane type-1" evidence="8">
    <location>
        <begin position="101"/>
        <end position="312"/>
    </location>
</feature>
<feature type="transmembrane region" description="Helical" evidence="7">
    <location>
        <begin position="103"/>
        <end position="126"/>
    </location>
</feature>
<evidence type="ECO:0000256" key="2">
    <source>
        <dbReference type="ARBA" id="ARBA00022448"/>
    </source>
</evidence>
<feature type="transmembrane region" description="Helical" evidence="7">
    <location>
        <begin position="291"/>
        <end position="313"/>
    </location>
</feature>